<keyword evidence="2" id="KW-1185">Reference proteome</keyword>
<evidence type="ECO:0008006" key="3">
    <source>
        <dbReference type="Google" id="ProtNLM"/>
    </source>
</evidence>
<protein>
    <recommendedName>
        <fullName evidence="3">MSHA biogenesis protein MshJ</fullName>
    </recommendedName>
</protein>
<dbReference type="EMBL" id="JBBUTI010000013">
    <property type="protein sequence ID" value="MEK8048061.1"/>
    <property type="molecule type" value="Genomic_DNA"/>
</dbReference>
<dbReference type="Proteomes" id="UP001379945">
    <property type="component" value="Unassembled WGS sequence"/>
</dbReference>
<comment type="caution">
    <text evidence="1">The sequence shown here is derived from an EMBL/GenBank/DDBJ whole genome shotgun (WGS) entry which is preliminary data.</text>
</comment>
<dbReference type="RefSeq" id="WP_341400376.1">
    <property type="nucleotide sequence ID" value="NZ_JBBUTI010000013.1"/>
</dbReference>
<name>A0ABU9CAX1_9BURK</name>
<evidence type="ECO:0000313" key="2">
    <source>
        <dbReference type="Proteomes" id="UP001379945"/>
    </source>
</evidence>
<proteinExistence type="predicted"/>
<accession>A0ABU9CAX1</accession>
<organism evidence="1 2">
    <name type="scientific">Ideonella margarita</name>
    <dbReference type="NCBI Taxonomy" id="2984191"/>
    <lineage>
        <taxon>Bacteria</taxon>
        <taxon>Pseudomonadati</taxon>
        <taxon>Pseudomonadota</taxon>
        <taxon>Betaproteobacteria</taxon>
        <taxon>Burkholderiales</taxon>
        <taxon>Sphaerotilaceae</taxon>
        <taxon>Ideonella</taxon>
    </lineage>
</organism>
<reference evidence="1 2" key="1">
    <citation type="submission" date="2024-04" db="EMBL/GenBank/DDBJ databases">
        <title>Novel species of the genus Ideonella isolated from streams.</title>
        <authorList>
            <person name="Lu H."/>
        </authorList>
    </citation>
    <scope>NUCLEOTIDE SEQUENCE [LARGE SCALE GENOMIC DNA]</scope>
    <source>
        <strain evidence="1 2">LYT19W</strain>
    </source>
</reference>
<gene>
    <name evidence="1" type="ORF">AACH00_17000</name>
</gene>
<evidence type="ECO:0000313" key="1">
    <source>
        <dbReference type="EMBL" id="MEK8048061.1"/>
    </source>
</evidence>
<sequence length="246" mass="25764">MMATTLARWARLIDGLSLRERAFLFASLAMLLLAVADQLVISPSLRQQGEWRQAGIASSAELASMSKELDGLSRDAGHAGSDPQLQALVQSVERARAERTQLLQMLQGGHDEAVPAVALPKLLATVLQRHARVSLVRLETGATGAGSAAGQAAAPGLTAASAAMQSLANVPGGTPANAPPAAANETRPGDWQGAKLTISGQYADLQQFLAELERTLPGLRWGTLSLQREQGQPLLSVQLWLAGSAP</sequence>